<dbReference type="Proteomes" id="UP000305906">
    <property type="component" value="Unassembled WGS sequence"/>
</dbReference>
<evidence type="ECO:0000256" key="2">
    <source>
        <dbReference type="RuleBase" id="RU003749"/>
    </source>
</evidence>
<dbReference type="GO" id="GO:0043856">
    <property type="term" value="F:anti-sigma factor antagonist activity"/>
    <property type="evidence" value="ECO:0007669"/>
    <property type="project" value="InterPro"/>
</dbReference>
<keyword evidence="5" id="KW-1185">Reference proteome</keyword>
<comment type="similarity">
    <text evidence="1 2">Belongs to the anti-sigma-factor antagonist family.</text>
</comment>
<dbReference type="PANTHER" id="PTHR33495">
    <property type="entry name" value="ANTI-SIGMA FACTOR ANTAGONIST TM_1081-RELATED-RELATED"/>
    <property type="match status" value="1"/>
</dbReference>
<evidence type="ECO:0000313" key="5">
    <source>
        <dbReference type="Proteomes" id="UP000305906"/>
    </source>
</evidence>
<dbReference type="RefSeq" id="WP_138044642.1">
    <property type="nucleotide sequence ID" value="NZ_VBZC01000008.1"/>
</dbReference>
<accession>A0A5R9G148</accession>
<dbReference type="NCBIfam" id="TIGR00377">
    <property type="entry name" value="ant_ant_sig"/>
    <property type="match status" value="1"/>
</dbReference>
<dbReference type="Pfam" id="PF01740">
    <property type="entry name" value="STAS"/>
    <property type="match status" value="1"/>
</dbReference>
<dbReference type="InterPro" id="IPR003658">
    <property type="entry name" value="Anti-sigma_ant"/>
</dbReference>
<reference evidence="4 5" key="1">
    <citation type="submission" date="2019-05" db="EMBL/GenBank/DDBJ databases">
        <title>Streptomyces sp. NEAU-C151, a novel actinomycete isolated from soil.</title>
        <authorList>
            <person name="Han L."/>
            <person name="Jiang H."/>
        </authorList>
    </citation>
    <scope>NUCLEOTIDE SEQUENCE [LARGE SCALE GENOMIC DNA]</scope>
    <source>
        <strain evidence="4 5">NEAU-C151</strain>
    </source>
</reference>
<dbReference type="InterPro" id="IPR002645">
    <property type="entry name" value="STAS_dom"/>
</dbReference>
<evidence type="ECO:0000256" key="1">
    <source>
        <dbReference type="ARBA" id="ARBA00009013"/>
    </source>
</evidence>
<dbReference type="PANTHER" id="PTHR33495:SF2">
    <property type="entry name" value="ANTI-SIGMA FACTOR ANTAGONIST TM_1081-RELATED"/>
    <property type="match status" value="1"/>
</dbReference>
<feature type="domain" description="STAS" evidence="3">
    <location>
        <begin position="20"/>
        <end position="114"/>
    </location>
</feature>
<dbReference type="AlphaFoldDB" id="A0A5R9G148"/>
<dbReference type="EMBL" id="VBZC01000008">
    <property type="protein sequence ID" value="TLS46514.1"/>
    <property type="molecule type" value="Genomic_DNA"/>
</dbReference>
<dbReference type="InterPro" id="IPR036513">
    <property type="entry name" value="STAS_dom_sf"/>
</dbReference>
<organism evidence="4 5">
    <name type="scientific">Streptomyces montanus</name>
    <dbReference type="NCBI Taxonomy" id="2580423"/>
    <lineage>
        <taxon>Bacteria</taxon>
        <taxon>Bacillati</taxon>
        <taxon>Actinomycetota</taxon>
        <taxon>Actinomycetes</taxon>
        <taxon>Kitasatosporales</taxon>
        <taxon>Streptomycetaceae</taxon>
        <taxon>Streptomyces</taxon>
    </lineage>
</organism>
<proteinExistence type="inferred from homology"/>
<evidence type="ECO:0000259" key="3">
    <source>
        <dbReference type="PROSITE" id="PS50801"/>
    </source>
</evidence>
<evidence type="ECO:0000313" key="4">
    <source>
        <dbReference type="EMBL" id="TLS46514.1"/>
    </source>
</evidence>
<dbReference type="SUPFAM" id="SSF52091">
    <property type="entry name" value="SpoIIaa-like"/>
    <property type="match status" value="1"/>
</dbReference>
<name>A0A5R9G148_9ACTN</name>
<dbReference type="Gene3D" id="3.30.750.24">
    <property type="entry name" value="STAS domain"/>
    <property type="match status" value="1"/>
</dbReference>
<protein>
    <recommendedName>
        <fullName evidence="2">Anti-sigma factor antagonist</fullName>
    </recommendedName>
</protein>
<sequence length="114" mass="12370">MGADAYAFGLDERVVGAATVIELRGEIDIQAAQVLAPRVDELIARTVTEVVVDLGAVTFLDCGGLRLLDRVQNRMAGRGGKMWLVRGADPVMRVFRITGLEAAFSFHDRLTPTI</sequence>
<gene>
    <name evidence="4" type="ORF">FE633_09385</name>
</gene>
<dbReference type="PROSITE" id="PS50801">
    <property type="entry name" value="STAS"/>
    <property type="match status" value="1"/>
</dbReference>
<dbReference type="CDD" id="cd07043">
    <property type="entry name" value="STAS_anti-anti-sigma_factors"/>
    <property type="match status" value="1"/>
</dbReference>
<comment type="caution">
    <text evidence="4">The sequence shown here is derived from an EMBL/GenBank/DDBJ whole genome shotgun (WGS) entry which is preliminary data.</text>
</comment>